<dbReference type="Proteomes" id="UP001500443">
    <property type="component" value="Unassembled WGS sequence"/>
</dbReference>
<gene>
    <name evidence="1" type="ORF">GCM10009802_24320</name>
</gene>
<protein>
    <submittedName>
        <fullName evidence="1">Uncharacterized protein</fullName>
    </submittedName>
</protein>
<dbReference type="EMBL" id="BAAAPF010000057">
    <property type="protein sequence ID" value="GAA2121155.1"/>
    <property type="molecule type" value="Genomic_DNA"/>
</dbReference>
<keyword evidence="2" id="KW-1185">Reference proteome</keyword>
<name>A0ABN2Y2G7_9ACTN</name>
<proteinExistence type="predicted"/>
<accession>A0ABN2Y2G7</accession>
<comment type="caution">
    <text evidence="1">The sequence shown here is derived from an EMBL/GenBank/DDBJ whole genome shotgun (WGS) entry which is preliminary data.</text>
</comment>
<sequence>MSPHVAHGSSHTMLCWQCRMYPAEEEDGRCTGCPVASLPTGVSAVPLMLGERRRFPADPILQRNFSSPATSGTAVTVLLTVVLLIHKSRTLLVAVEWETGAGLDDAAEYGEGQQRHGPMLVLEIVAALEFTLHVAAGIVLELFSRG</sequence>
<evidence type="ECO:0000313" key="2">
    <source>
        <dbReference type="Proteomes" id="UP001500443"/>
    </source>
</evidence>
<organism evidence="1 2">
    <name type="scientific">Streptomyces synnematoformans</name>
    <dbReference type="NCBI Taxonomy" id="415721"/>
    <lineage>
        <taxon>Bacteria</taxon>
        <taxon>Bacillati</taxon>
        <taxon>Actinomycetota</taxon>
        <taxon>Actinomycetes</taxon>
        <taxon>Kitasatosporales</taxon>
        <taxon>Streptomycetaceae</taxon>
        <taxon>Streptomyces</taxon>
    </lineage>
</organism>
<reference evidence="1 2" key="1">
    <citation type="journal article" date="2019" name="Int. J. Syst. Evol. Microbiol.">
        <title>The Global Catalogue of Microorganisms (GCM) 10K type strain sequencing project: providing services to taxonomists for standard genome sequencing and annotation.</title>
        <authorList>
            <consortium name="The Broad Institute Genomics Platform"/>
            <consortium name="The Broad Institute Genome Sequencing Center for Infectious Disease"/>
            <person name="Wu L."/>
            <person name="Ma J."/>
        </authorList>
    </citation>
    <scope>NUCLEOTIDE SEQUENCE [LARGE SCALE GENOMIC DNA]</scope>
    <source>
        <strain evidence="1 2">JCM 15481</strain>
    </source>
</reference>
<evidence type="ECO:0000313" key="1">
    <source>
        <dbReference type="EMBL" id="GAA2121155.1"/>
    </source>
</evidence>